<comment type="caution">
    <text evidence="1">The sequence shown here is derived from an EMBL/GenBank/DDBJ whole genome shotgun (WGS) entry which is preliminary data.</text>
</comment>
<dbReference type="Proteomes" id="UP001163324">
    <property type="component" value="Chromosome 3"/>
</dbReference>
<protein>
    <submittedName>
        <fullName evidence="1">Uncharacterized protein</fullName>
    </submittedName>
</protein>
<dbReference type="EMBL" id="CM047942">
    <property type="protein sequence ID" value="KAI9902161.1"/>
    <property type="molecule type" value="Genomic_DNA"/>
</dbReference>
<sequence>MHVQQLSDSRYPSLSALVIRYAYLSHLCLIVCLIPSPSLGADQLPRWTYTNKKKEKGKRLRVNSKALAFFRVA</sequence>
<evidence type="ECO:0000313" key="1">
    <source>
        <dbReference type="EMBL" id="KAI9902161.1"/>
    </source>
</evidence>
<proteinExistence type="predicted"/>
<keyword evidence="2" id="KW-1185">Reference proteome</keyword>
<evidence type="ECO:0000313" key="2">
    <source>
        <dbReference type="Proteomes" id="UP001163324"/>
    </source>
</evidence>
<name>A0ACC0V6Z2_9HYPO</name>
<organism evidence="1 2">
    <name type="scientific">Trichothecium roseum</name>
    <dbReference type="NCBI Taxonomy" id="47278"/>
    <lineage>
        <taxon>Eukaryota</taxon>
        <taxon>Fungi</taxon>
        <taxon>Dikarya</taxon>
        <taxon>Ascomycota</taxon>
        <taxon>Pezizomycotina</taxon>
        <taxon>Sordariomycetes</taxon>
        <taxon>Hypocreomycetidae</taxon>
        <taxon>Hypocreales</taxon>
        <taxon>Hypocreales incertae sedis</taxon>
        <taxon>Trichothecium</taxon>
    </lineage>
</organism>
<reference evidence="1" key="1">
    <citation type="submission" date="2022-10" db="EMBL/GenBank/DDBJ databases">
        <title>Complete Genome of Trichothecium roseum strain YXFP-22015, a Plant Pathogen Isolated from Citrus.</title>
        <authorList>
            <person name="Wang Y."/>
            <person name="Zhu L."/>
        </authorList>
    </citation>
    <scope>NUCLEOTIDE SEQUENCE</scope>
    <source>
        <strain evidence="1">YXFP-22015</strain>
    </source>
</reference>
<accession>A0ACC0V6Z2</accession>
<gene>
    <name evidence="1" type="ORF">N3K66_003978</name>
</gene>